<accession>A0A8T2RPY4</accession>
<evidence type="ECO:0000256" key="2">
    <source>
        <dbReference type="PROSITE-ProRule" id="PRU00708"/>
    </source>
</evidence>
<organism evidence="3 4">
    <name type="scientific">Ceratopteris richardii</name>
    <name type="common">Triangle waterfern</name>
    <dbReference type="NCBI Taxonomy" id="49495"/>
    <lineage>
        <taxon>Eukaryota</taxon>
        <taxon>Viridiplantae</taxon>
        <taxon>Streptophyta</taxon>
        <taxon>Embryophyta</taxon>
        <taxon>Tracheophyta</taxon>
        <taxon>Polypodiopsida</taxon>
        <taxon>Polypodiidae</taxon>
        <taxon>Polypodiales</taxon>
        <taxon>Pteridineae</taxon>
        <taxon>Pteridaceae</taxon>
        <taxon>Parkerioideae</taxon>
        <taxon>Ceratopteris</taxon>
    </lineage>
</organism>
<evidence type="ECO:0000256" key="1">
    <source>
        <dbReference type="ARBA" id="ARBA00022737"/>
    </source>
</evidence>
<dbReference type="GO" id="GO:0048731">
    <property type="term" value="P:system development"/>
    <property type="evidence" value="ECO:0007669"/>
    <property type="project" value="UniProtKB-ARBA"/>
</dbReference>
<dbReference type="GO" id="GO:0009451">
    <property type="term" value="P:RNA modification"/>
    <property type="evidence" value="ECO:0007669"/>
    <property type="project" value="InterPro"/>
</dbReference>
<name>A0A8T2RPY4_CERRI</name>
<feature type="repeat" description="PPR" evidence="2">
    <location>
        <begin position="386"/>
        <end position="420"/>
    </location>
</feature>
<proteinExistence type="predicted"/>
<reference evidence="3" key="1">
    <citation type="submission" date="2021-08" db="EMBL/GenBank/DDBJ databases">
        <title>WGS assembly of Ceratopteris richardii.</title>
        <authorList>
            <person name="Marchant D.B."/>
            <person name="Chen G."/>
            <person name="Jenkins J."/>
            <person name="Shu S."/>
            <person name="Leebens-Mack J."/>
            <person name="Grimwood J."/>
            <person name="Schmutz J."/>
            <person name="Soltis P."/>
            <person name="Soltis D."/>
            <person name="Chen Z.-H."/>
        </authorList>
    </citation>
    <scope>NUCLEOTIDE SEQUENCE</scope>
    <source>
        <strain evidence="3">Whitten #5841</strain>
        <tissue evidence="3">Leaf</tissue>
    </source>
</reference>
<comment type="caution">
    <text evidence="3">The sequence shown here is derived from an EMBL/GenBank/DDBJ whole genome shotgun (WGS) entry which is preliminary data.</text>
</comment>
<dbReference type="OrthoDB" id="185373at2759"/>
<evidence type="ECO:0000313" key="4">
    <source>
        <dbReference type="Proteomes" id="UP000825935"/>
    </source>
</evidence>
<feature type="repeat" description="PPR" evidence="2">
    <location>
        <begin position="284"/>
        <end position="318"/>
    </location>
</feature>
<dbReference type="NCBIfam" id="TIGR00756">
    <property type="entry name" value="PPR"/>
    <property type="match status" value="4"/>
</dbReference>
<evidence type="ECO:0000313" key="3">
    <source>
        <dbReference type="EMBL" id="KAH7297578.1"/>
    </source>
</evidence>
<dbReference type="FunFam" id="1.25.40.10:FF:000158">
    <property type="entry name" value="pentatricopeptide repeat-containing protein At2g33680"/>
    <property type="match status" value="1"/>
</dbReference>
<dbReference type="PROSITE" id="PS51375">
    <property type="entry name" value="PPR"/>
    <property type="match status" value="4"/>
</dbReference>
<dbReference type="FunFam" id="1.25.40.10:FF:000381">
    <property type="entry name" value="Pentatricopeptide repeat-containing protein"/>
    <property type="match status" value="1"/>
</dbReference>
<evidence type="ECO:0008006" key="5">
    <source>
        <dbReference type="Google" id="ProtNLM"/>
    </source>
</evidence>
<dbReference type="InterPro" id="IPR002885">
    <property type="entry name" value="PPR_rpt"/>
</dbReference>
<dbReference type="InterPro" id="IPR011990">
    <property type="entry name" value="TPR-like_helical_dom_sf"/>
</dbReference>
<dbReference type="Proteomes" id="UP000825935">
    <property type="component" value="Chromosome 25"/>
</dbReference>
<dbReference type="FunFam" id="1.25.40.10:FF:000344">
    <property type="entry name" value="Pentatricopeptide repeat-containing protein"/>
    <property type="match status" value="1"/>
</dbReference>
<feature type="repeat" description="PPR" evidence="2">
    <location>
        <begin position="182"/>
        <end position="216"/>
    </location>
</feature>
<keyword evidence="1" id="KW-0677">Repeat</keyword>
<dbReference type="Pfam" id="PF13041">
    <property type="entry name" value="PPR_2"/>
    <property type="match status" value="4"/>
</dbReference>
<keyword evidence="4" id="KW-1185">Reference proteome</keyword>
<gene>
    <name evidence="3" type="ORF">KP509_25G002100</name>
</gene>
<dbReference type="EMBL" id="CM035430">
    <property type="protein sequence ID" value="KAH7297578.1"/>
    <property type="molecule type" value="Genomic_DNA"/>
</dbReference>
<dbReference type="Pfam" id="PF01535">
    <property type="entry name" value="PPR"/>
    <property type="match status" value="2"/>
</dbReference>
<dbReference type="FunFam" id="1.25.40.10:FF:000031">
    <property type="entry name" value="Pentatricopeptide repeat-containing protein mitochondrial"/>
    <property type="match status" value="1"/>
</dbReference>
<feature type="repeat" description="PPR" evidence="2">
    <location>
        <begin position="80"/>
        <end position="114"/>
    </location>
</feature>
<dbReference type="PANTHER" id="PTHR47926">
    <property type="entry name" value="PENTATRICOPEPTIDE REPEAT-CONTAINING PROTEIN"/>
    <property type="match status" value="1"/>
</dbReference>
<dbReference type="Gene3D" id="1.25.40.10">
    <property type="entry name" value="Tetratricopeptide repeat domain"/>
    <property type="match status" value="4"/>
</dbReference>
<dbReference type="AlphaFoldDB" id="A0A8T2RPY4"/>
<protein>
    <recommendedName>
        <fullName evidence="5">Pentatricopeptide repeat-containing protein</fullName>
    </recommendedName>
</protein>
<dbReference type="GO" id="GO:0003723">
    <property type="term" value="F:RNA binding"/>
    <property type="evidence" value="ECO:0007669"/>
    <property type="project" value="InterPro"/>
</dbReference>
<dbReference type="InterPro" id="IPR046960">
    <property type="entry name" value="PPR_At4g14850-like_plant"/>
</dbReference>
<sequence length="521" mass="57307">MHSNIIAIHTLHEDIAIVQSLKSCTKQKNLRKGSKLHGQALKTGLLRHNIFVGSATVHMYAACGALAKAQQVFDELPSHNVVSWTGLITGYVQHGQGKRALDCFELMKDEGFSPNAITFASVLRACASVGLAIKGKEIHADICNMHLLETDTVLGNALIDMYSKCGDLTMAEQSFAGHLVRDTVSWNALVAGYCQHHHYEKVLVCFEQLIGEGLIPDVVTFLCMLKACGVTKAISKGKQVHAEVVRQGFLKGDTSLGNALVDMYAKWGALTEARQVFDELPNRNIISWTILITGYHEHGHSEEALDCFQQMLHEDLTPDAVTFFSVLKACSSVGAAERGQEVHAEIMRTGLLYKSCELGSALIDMYSKCGALEKAHEVFSRLSGRDIVAWTALITGYCQHGYNFEAMRCFERMQIEGFSPDAVTLSCILKLCGVVGATERGQMLFDSISKNYGMIPAAEHHICMVDLFGREGQFDKAVTALRQMPSSLTLPSWFALLDACLKWGNMELGKIAFEQKFQSDG</sequence>